<name>A0A2T7BB65_9BACT</name>
<dbReference type="Proteomes" id="UP000244450">
    <property type="component" value="Unassembled WGS sequence"/>
</dbReference>
<keyword evidence="3" id="KW-1185">Reference proteome</keyword>
<feature type="region of interest" description="Disordered" evidence="1">
    <location>
        <begin position="159"/>
        <end position="202"/>
    </location>
</feature>
<accession>A0A2T7BB65</accession>
<organism evidence="2 3">
    <name type="scientific">Chitinophaga parva</name>
    <dbReference type="NCBI Taxonomy" id="2169414"/>
    <lineage>
        <taxon>Bacteria</taxon>
        <taxon>Pseudomonadati</taxon>
        <taxon>Bacteroidota</taxon>
        <taxon>Chitinophagia</taxon>
        <taxon>Chitinophagales</taxon>
        <taxon>Chitinophagaceae</taxon>
        <taxon>Chitinophaga</taxon>
    </lineage>
</organism>
<feature type="compositionally biased region" description="Low complexity" evidence="1">
    <location>
        <begin position="178"/>
        <end position="191"/>
    </location>
</feature>
<sequence length="293" mass="32386">MLGFASRAQCPDGFTEKLSYNTSGGGTAYNYTPSLNIRACVENKPGLQGQQIFWRVKGYFRNYKYVRVTKIIKLTCGATIKKEVTLYGLKENEIRTGGSFAGDIDLSDNIFKETCNDPANRIASVSIGEYSCALADDDPLLLEEKNRLAKIELERKKAAAANGRANEDANKTRSSQASSGSSNIHESNSSIDETHSGTTVSRNKEIADNLSRELENNKIAYNAASDGIHELGSELLENQKKNKRQEMLKCNAGKKKMQGNGNGKEKKGYSRKKKRWPLKLKQKQKGAGSLIQM</sequence>
<reference evidence="2 3" key="1">
    <citation type="submission" date="2018-04" db="EMBL/GenBank/DDBJ databases">
        <title>Chitinophaga fuyangensis sp. nov., isolated from soil in a chemical factory.</title>
        <authorList>
            <person name="Chen K."/>
        </authorList>
    </citation>
    <scope>NUCLEOTIDE SEQUENCE [LARGE SCALE GENOMIC DNA]</scope>
    <source>
        <strain evidence="2 3">LY-1</strain>
    </source>
</reference>
<evidence type="ECO:0000313" key="2">
    <source>
        <dbReference type="EMBL" id="PUZ21295.1"/>
    </source>
</evidence>
<proteinExistence type="predicted"/>
<feature type="compositionally biased region" description="Basic residues" evidence="1">
    <location>
        <begin position="269"/>
        <end position="284"/>
    </location>
</feature>
<protein>
    <submittedName>
        <fullName evidence="2">Uncharacterized protein</fullName>
    </submittedName>
</protein>
<evidence type="ECO:0000313" key="3">
    <source>
        <dbReference type="Proteomes" id="UP000244450"/>
    </source>
</evidence>
<dbReference type="EMBL" id="QCYK01000005">
    <property type="protein sequence ID" value="PUZ21295.1"/>
    <property type="molecule type" value="Genomic_DNA"/>
</dbReference>
<comment type="caution">
    <text evidence="2">The sequence shown here is derived from an EMBL/GenBank/DDBJ whole genome shotgun (WGS) entry which is preliminary data.</text>
</comment>
<evidence type="ECO:0000256" key="1">
    <source>
        <dbReference type="SAM" id="MobiDB-lite"/>
    </source>
</evidence>
<dbReference type="AlphaFoldDB" id="A0A2T7BB65"/>
<feature type="region of interest" description="Disordered" evidence="1">
    <location>
        <begin position="251"/>
        <end position="293"/>
    </location>
</feature>
<gene>
    <name evidence="2" type="ORF">DCC81_25130</name>
</gene>